<dbReference type="InterPro" id="IPR000871">
    <property type="entry name" value="Beta-lactam_class-A"/>
</dbReference>
<dbReference type="InterPro" id="IPR006311">
    <property type="entry name" value="TAT_signal"/>
</dbReference>
<reference evidence="4 5" key="1">
    <citation type="submission" date="2015-10" db="EMBL/GenBank/DDBJ databases">
        <title>Draft genome sequence of Streptomyces corchorusii DSM 40340, type strain for the species Streptomyces corchorusii.</title>
        <authorList>
            <person name="Ruckert C."/>
            <person name="Winkler A."/>
            <person name="Kalinowski J."/>
            <person name="Kampfer P."/>
            <person name="Glaeser S."/>
        </authorList>
    </citation>
    <scope>NUCLEOTIDE SEQUENCE [LARGE SCALE GENOMIC DNA]</scope>
    <source>
        <strain evidence="4 5">DSM 40340</strain>
    </source>
</reference>
<keyword evidence="5" id="KW-1185">Reference proteome</keyword>
<dbReference type="GO" id="GO:0008800">
    <property type="term" value="F:beta-lactamase activity"/>
    <property type="evidence" value="ECO:0007669"/>
    <property type="project" value="InterPro"/>
</dbReference>
<sequence length="316" mass="32158">MQSSRARRGRRARPSRRRAFLCAALAVAAVGGVTAAGTVYVKGRARAGAVAVSSAATPSVTASAGAGEEASVREPATVDREAVLSAAMAEVEVPSGARVSAAVLAPESGESAVYGDASFDTASIVKVGILAALLLQAQDAGRRLTAQERAYATKMIENSDNASATALWHTIGRAAGLDAANERFGLTATSGGDGGLWGLTRTTAADQLVLLQQVFGENSQLSEASRTYLQGLMESVEPDQRWGVSAAAEGDSCALKNGWLPRSTTGLWDVNSIGRVTAGGTDYLVAVLSDGTASQARGISLVEAAAKAAVGVFGDT</sequence>
<organism evidence="4 5">
    <name type="scientific">Streptomyces corchorusii</name>
    <name type="common">Streptomyces chibaensis</name>
    <dbReference type="NCBI Taxonomy" id="1903"/>
    <lineage>
        <taxon>Bacteria</taxon>
        <taxon>Bacillati</taxon>
        <taxon>Actinomycetota</taxon>
        <taxon>Actinomycetes</taxon>
        <taxon>Kitasatosporales</taxon>
        <taxon>Streptomycetaceae</taxon>
        <taxon>Streptomyces</taxon>
    </lineage>
</organism>
<dbReference type="SUPFAM" id="SSF56601">
    <property type="entry name" value="beta-lactamase/transpeptidase-like"/>
    <property type="match status" value="1"/>
</dbReference>
<dbReference type="RefSeq" id="WP_059265314.1">
    <property type="nucleotide sequence ID" value="NZ_KQ948363.1"/>
</dbReference>
<dbReference type="PROSITE" id="PS51318">
    <property type="entry name" value="TAT"/>
    <property type="match status" value="1"/>
</dbReference>
<evidence type="ECO:0000259" key="3">
    <source>
        <dbReference type="Pfam" id="PF13354"/>
    </source>
</evidence>
<evidence type="ECO:0000313" key="5">
    <source>
        <dbReference type="Proteomes" id="UP000053398"/>
    </source>
</evidence>
<accession>A0A101PYK6</accession>
<name>A0A101PYK6_STRCK</name>
<gene>
    <name evidence="4" type="ORF">AQJ11_30250</name>
</gene>
<protein>
    <recommendedName>
        <fullName evidence="1">Beta-lactamase</fullName>
    </recommendedName>
    <alternativeName>
        <fullName evidence="2">Penicillinase</fullName>
    </alternativeName>
</protein>
<feature type="domain" description="Beta-lactamase class A catalytic" evidence="3">
    <location>
        <begin position="151"/>
        <end position="288"/>
    </location>
</feature>
<evidence type="ECO:0000256" key="1">
    <source>
        <dbReference type="ARBA" id="ARBA00018879"/>
    </source>
</evidence>
<dbReference type="AlphaFoldDB" id="A0A101PYK6"/>
<dbReference type="Proteomes" id="UP000053398">
    <property type="component" value="Unassembled WGS sequence"/>
</dbReference>
<dbReference type="EMBL" id="LMWP01000036">
    <property type="protein sequence ID" value="KUN20046.1"/>
    <property type="molecule type" value="Genomic_DNA"/>
</dbReference>
<proteinExistence type="predicted"/>
<dbReference type="Pfam" id="PF13354">
    <property type="entry name" value="Beta-lactamase2"/>
    <property type="match status" value="1"/>
</dbReference>
<evidence type="ECO:0000256" key="2">
    <source>
        <dbReference type="ARBA" id="ARBA00030171"/>
    </source>
</evidence>
<dbReference type="PANTHER" id="PTHR35333:SF3">
    <property type="entry name" value="BETA-LACTAMASE-TYPE TRANSPEPTIDASE FOLD CONTAINING PROTEIN"/>
    <property type="match status" value="1"/>
</dbReference>
<dbReference type="InterPro" id="IPR045155">
    <property type="entry name" value="Beta-lactam_cat"/>
</dbReference>
<comment type="caution">
    <text evidence="4">The sequence shown here is derived from an EMBL/GenBank/DDBJ whole genome shotgun (WGS) entry which is preliminary data.</text>
</comment>
<evidence type="ECO:0000313" key="4">
    <source>
        <dbReference type="EMBL" id="KUN20046.1"/>
    </source>
</evidence>
<dbReference type="PANTHER" id="PTHR35333">
    <property type="entry name" value="BETA-LACTAMASE"/>
    <property type="match status" value="1"/>
</dbReference>
<dbReference type="InterPro" id="IPR012338">
    <property type="entry name" value="Beta-lactam/transpept-like"/>
</dbReference>
<dbReference type="Gene3D" id="3.40.710.10">
    <property type="entry name" value="DD-peptidase/beta-lactamase superfamily"/>
    <property type="match status" value="1"/>
</dbReference>
<dbReference type="GO" id="GO:0030655">
    <property type="term" value="P:beta-lactam antibiotic catabolic process"/>
    <property type="evidence" value="ECO:0007669"/>
    <property type="project" value="InterPro"/>
</dbReference>
<dbReference type="GO" id="GO:0046677">
    <property type="term" value="P:response to antibiotic"/>
    <property type="evidence" value="ECO:0007669"/>
    <property type="project" value="InterPro"/>
</dbReference>